<dbReference type="RefSeq" id="XP_022318314.1">
    <property type="nucleotide sequence ID" value="XM_022462606.1"/>
</dbReference>
<dbReference type="RefSeq" id="XP_022318317.1">
    <property type="nucleotide sequence ID" value="XM_022462609.1"/>
</dbReference>
<gene>
    <name evidence="25 26 27 28 29 30" type="primary">LOC111121358</name>
</gene>
<protein>
    <recommendedName>
        <fullName evidence="19">7-dehydrocholesterol reductase</fullName>
        <ecNumber evidence="18">1.3.1.21</ecNumber>
    </recommendedName>
    <alternativeName>
        <fullName evidence="20">Sterol Delta(7)-reductase</fullName>
    </alternativeName>
</protein>
<evidence type="ECO:0000313" key="25">
    <source>
        <dbReference type="RefSeq" id="XP_022318312.1"/>
    </source>
</evidence>
<dbReference type="RefSeq" id="XP_022318316.1">
    <property type="nucleotide sequence ID" value="XM_022462608.1"/>
</dbReference>
<dbReference type="InterPro" id="IPR001171">
    <property type="entry name" value="ERG24_DHCR-like"/>
</dbReference>
<evidence type="ECO:0000313" key="29">
    <source>
        <dbReference type="RefSeq" id="XP_022318316.1"/>
    </source>
</evidence>
<comment type="similarity">
    <text evidence="3">Belongs to the ERG4/ERG24 family.</text>
</comment>
<dbReference type="GO" id="GO:0016132">
    <property type="term" value="P:brassinosteroid biosynthetic process"/>
    <property type="evidence" value="ECO:0007669"/>
    <property type="project" value="TreeGrafter"/>
</dbReference>
<dbReference type="RefSeq" id="XP_022318312.1">
    <property type="nucleotide sequence ID" value="XM_022462604.1"/>
</dbReference>
<feature type="transmembrane region" description="Helical" evidence="23">
    <location>
        <begin position="52"/>
        <end position="73"/>
    </location>
</feature>
<comment type="catalytic activity">
    <reaction evidence="22">
        <text>7-dehydrodesmosterol + NADPH + H(+) = desmosterol + NADP(+)</text>
        <dbReference type="Rhea" id="RHEA:46740"/>
        <dbReference type="ChEBI" id="CHEBI:15378"/>
        <dbReference type="ChEBI" id="CHEBI:17737"/>
        <dbReference type="ChEBI" id="CHEBI:27910"/>
        <dbReference type="ChEBI" id="CHEBI:57783"/>
        <dbReference type="ChEBI" id="CHEBI:58349"/>
    </reaction>
    <physiologicalReaction direction="left-to-right" evidence="22">
        <dbReference type="Rhea" id="RHEA:46741"/>
    </physiologicalReaction>
</comment>
<feature type="transmembrane region" description="Helical" evidence="23">
    <location>
        <begin position="414"/>
        <end position="443"/>
    </location>
</feature>
<evidence type="ECO:0000256" key="22">
    <source>
        <dbReference type="ARBA" id="ARBA00047826"/>
    </source>
</evidence>
<dbReference type="Gene3D" id="1.20.120.1630">
    <property type="match status" value="1"/>
</dbReference>
<dbReference type="OrthoDB" id="5326588at2759"/>
<name>A0A8B8CRF1_CRAVI</name>
<evidence type="ECO:0000256" key="11">
    <source>
        <dbReference type="ARBA" id="ARBA00022989"/>
    </source>
</evidence>
<keyword evidence="13" id="KW-0756">Sterol biosynthesis</keyword>
<evidence type="ECO:0000256" key="19">
    <source>
        <dbReference type="ARBA" id="ARBA00039984"/>
    </source>
</evidence>
<dbReference type="KEGG" id="cvn:111121358"/>
<feature type="transmembrane region" description="Helical" evidence="23">
    <location>
        <begin position="333"/>
        <end position="356"/>
    </location>
</feature>
<keyword evidence="7" id="KW-0152">Cholesterol biosynthesis</keyword>
<evidence type="ECO:0000313" key="26">
    <source>
        <dbReference type="RefSeq" id="XP_022318313.1"/>
    </source>
</evidence>
<dbReference type="AlphaFoldDB" id="A0A8B8CRF1"/>
<keyword evidence="16" id="KW-1207">Sterol metabolism</keyword>
<evidence type="ECO:0000256" key="13">
    <source>
        <dbReference type="ARBA" id="ARBA00023011"/>
    </source>
</evidence>
<evidence type="ECO:0000256" key="21">
    <source>
        <dbReference type="ARBA" id="ARBA00047795"/>
    </source>
</evidence>
<keyword evidence="17" id="KW-0753">Steroid metabolism</keyword>
<keyword evidence="15 23" id="KW-0472">Membrane</keyword>
<organism evidence="24 28">
    <name type="scientific">Crassostrea virginica</name>
    <name type="common">Eastern oyster</name>
    <dbReference type="NCBI Taxonomy" id="6565"/>
    <lineage>
        <taxon>Eukaryota</taxon>
        <taxon>Metazoa</taxon>
        <taxon>Spiralia</taxon>
        <taxon>Lophotrochozoa</taxon>
        <taxon>Mollusca</taxon>
        <taxon>Bivalvia</taxon>
        <taxon>Autobranchia</taxon>
        <taxon>Pteriomorphia</taxon>
        <taxon>Ostreida</taxon>
        <taxon>Ostreoidea</taxon>
        <taxon>Ostreidae</taxon>
        <taxon>Crassostrea</taxon>
    </lineage>
</organism>
<keyword evidence="11 23" id="KW-1133">Transmembrane helix</keyword>
<dbReference type="RefSeq" id="XP_022318315.1">
    <property type="nucleotide sequence ID" value="XM_022462607.1"/>
</dbReference>
<evidence type="ECO:0000313" key="27">
    <source>
        <dbReference type="RefSeq" id="XP_022318314.1"/>
    </source>
</evidence>
<proteinExistence type="inferred from homology"/>
<dbReference type="PROSITE" id="PS01017">
    <property type="entry name" value="STEROL_REDUCT_1"/>
    <property type="match status" value="1"/>
</dbReference>
<dbReference type="InterPro" id="IPR018083">
    <property type="entry name" value="Sterol_reductase_CS"/>
</dbReference>
<evidence type="ECO:0000256" key="5">
    <source>
        <dbReference type="ARBA" id="ARBA00022548"/>
    </source>
</evidence>
<evidence type="ECO:0000256" key="12">
    <source>
        <dbReference type="ARBA" id="ARBA00023002"/>
    </source>
</evidence>
<evidence type="ECO:0000256" key="7">
    <source>
        <dbReference type="ARBA" id="ARBA00022778"/>
    </source>
</evidence>
<feature type="transmembrane region" description="Helical" evidence="23">
    <location>
        <begin position="185"/>
        <end position="202"/>
    </location>
</feature>
<evidence type="ECO:0000256" key="2">
    <source>
        <dbReference type="ARBA" id="ARBA00004770"/>
    </source>
</evidence>
<keyword evidence="6 23" id="KW-0812">Transmembrane</keyword>
<evidence type="ECO:0000313" key="28">
    <source>
        <dbReference type="RefSeq" id="XP_022318315.1"/>
    </source>
</evidence>
<reference evidence="25 26" key="1">
    <citation type="submission" date="2025-04" db="UniProtKB">
        <authorList>
            <consortium name="RefSeq"/>
        </authorList>
    </citation>
    <scope>IDENTIFICATION</scope>
    <source>
        <tissue evidence="25 26">Whole sample</tissue>
    </source>
</reference>
<dbReference type="PANTHER" id="PTHR21257:SF38">
    <property type="entry name" value="7-DEHYDROCHOLESTEROL REDUCTASE"/>
    <property type="match status" value="1"/>
</dbReference>
<evidence type="ECO:0000256" key="8">
    <source>
        <dbReference type="ARBA" id="ARBA00022824"/>
    </source>
</evidence>
<keyword evidence="9" id="KW-0521">NADP</keyword>
<comment type="subcellular location">
    <subcellularLocation>
        <location evidence="1">Endoplasmic reticulum membrane</location>
        <topology evidence="1">Multi-pass membrane protein</topology>
    </subcellularLocation>
</comment>
<evidence type="ECO:0000256" key="23">
    <source>
        <dbReference type="SAM" id="Phobius"/>
    </source>
</evidence>
<keyword evidence="5" id="KW-0153">Cholesterol metabolism</keyword>
<evidence type="ECO:0000256" key="14">
    <source>
        <dbReference type="ARBA" id="ARBA00023098"/>
    </source>
</evidence>
<dbReference type="GO" id="GO:0005789">
    <property type="term" value="C:endoplasmic reticulum membrane"/>
    <property type="evidence" value="ECO:0007669"/>
    <property type="project" value="UniProtKB-SubCell"/>
</dbReference>
<dbReference type="RefSeq" id="XP_022318313.1">
    <property type="nucleotide sequence ID" value="XM_022462605.1"/>
</dbReference>
<evidence type="ECO:0000256" key="3">
    <source>
        <dbReference type="ARBA" id="ARBA00005402"/>
    </source>
</evidence>
<keyword evidence="24" id="KW-1185">Reference proteome</keyword>
<feature type="transmembrane region" description="Helical" evidence="23">
    <location>
        <begin position="304"/>
        <end position="327"/>
    </location>
</feature>
<dbReference type="Proteomes" id="UP000694844">
    <property type="component" value="Chromosome 2"/>
</dbReference>
<evidence type="ECO:0000256" key="16">
    <source>
        <dbReference type="ARBA" id="ARBA00023166"/>
    </source>
</evidence>
<comment type="pathway">
    <text evidence="2">Steroid biosynthesis; cholesterol biosynthesis.</text>
</comment>
<comment type="catalytic activity">
    <reaction evidence="21">
        <text>cholesterol + NADP(+) = 7-dehydrocholesterol + NADPH + H(+)</text>
        <dbReference type="Rhea" id="RHEA:23984"/>
        <dbReference type="ChEBI" id="CHEBI:15378"/>
        <dbReference type="ChEBI" id="CHEBI:16113"/>
        <dbReference type="ChEBI" id="CHEBI:17759"/>
        <dbReference type="ChEBI" id="CHEBI:57783"/>
        <dbReference type="ChEBI" id="CHEBI:58349"/>
        <dbReference type="EC" id="1.3.1.21"/>
    </reaction>
    <physiologicalReaction direction="right-to-left" evidence="21">
        <dbReference type="Rhea" id="RHEA:23986"/>
    </physiologicalReaction>
</comment>
<dbReference type="FunFam" id="1.20.120.1630:FF:000006">
    <property type="entry name" value="Putative 7-dehydrocholesterol reductase"/>
    <property type="match status" value="1"/>
</dbReference>
<accession>A0A8B8CRF1</accession>
<dbReference type="GO" id="GO:0006695">
    <property type="term" value="P:cholesterol biosynthetic process"/>
    <property type="evidence" value="ECO:0007669"/>
    <property type="project" value="UniProtKB-UniPathway"/>
</dbReference>
<evidence type="ECO:0000256" key="9">
    <source>
        <dbReference type="ARBA" id="ARBA00022857"/>
    </source>
</evidence>
<evidence type="ECO:0000313" key="30">
    <source>
        <dbReference type="RefSeq" id="XP_022318317.1"/>
    </source>
</evidence>
<dbReference type="PANTHER" id="PTHR21257">
    <property type="entry name" value="DELTA(14)-STEROL REDUCTASE"/>
    <property type="match status" value="1"/>
</dbReference>
<evidence type="ECO:0000256" key="10">
    <source>
        <dbReference type="ARBA" id="ARBA00022955"/>
    </source>
</evidence>
<dbReference type="PROSITE" id="PS01018">
    <property type="entry name" value="STEROL_REDUCT_2"/>
    <property type="match status" value="1"/>
</dbReference>
<feature type="transmembrane region" description="Helical" evidence="23">
    <location>
        <begin position="150"/>
        <end position="173"/>
    </location>
</feature>
<keyword evidence="4" id="KW-0444">Lipid biosynthesis</keyword>
<dbReference type="UniPathway" id="UPA00063"/>
<keyword evidence="10" id="KW-0752">Steroid biosynthesis</keyword>
<feature type="transmembrane region" description="Helical" evidence="23">
    <location>
        <begin position="109"/>
        <end position="129"/>
    </location>
</feature>
<evidence type="ECO:0000313" key="24">
    <source>
        <dbReference type="Proteomes" id="UP000694844"/>
    </source>
</evidence>
<dbReference type="EC" id="1.3.1.21" evidence="18"/>
<evidence type="ECO:0000256" key="17">
    <source>
        <dbReference type="ARBA" id="ARBA00023221"/>
    </source>
</evidence>
<keyword evidence="14" id="KW-0443">Lipid metabolism</keyword>
<evidence type="ECO:0000256" key="20">
    <source>
        <dbReference type="ARBA" id="ARBA00042688"/>
    </source>
</evidence>
<dbReference type="GeneID" id="111121358"/>
<keyword evidence="12" id="KW-0560">Oxidoreductase</keyword>
<keyword evidence="8" id="KW-0256">Endoplasmic reticulum</keyword>
<dbReference type="Pfam" id="PF01222">
    <property type="entry name" value="ERG4_ERG24"/>
    <property type="match status" value="1"/>
</dbReference>
<evidence type="ECO:0000256" key="18">
    <source>
        <dbReference type="ARBA" id="ARBA00038851"/>
    </source>
</evidence>
<dbReference type="GO" id="GO:0047598">
    <property type="term" value="F:7-dehydrocholesterol reductase activity"/>
    <property type="evidence" value="ECO:0007669"/>
    <property type="project" value="UniProtKB-EC"/>
</dbReference>
<evidence type="ECO:0000256" key="4">
    <source>
        <dbReference type="ARBA" id="ARBA00022516"/>
    </source>
</evidence>
<evidence type="ECO:0000256" key="6">
    <source>
        <dbReference type="ARBA" id="ARBA00022692"/>
    </source>
</evidence>
<evidence type="ECO:0000256" key="1">
    <source>
        <dbReference type="ARBA" id="ARBA00004477"/>
    </source>
</evidence>
<evidence type="ECO:0000256" key="15">
    <source>
        <dbReference type="ARBA" id="ARBA00023136"/>
    </source>
</evidence>
<sequence>MSSARIRNGSAKMEQSNGQDVLAHGFHGYKEGYEQLEKIGLMKPVKSIWNKTAVPLFLMLSTPNVALIMWYVAVHCDGSYAVFASRFSGKPFFTSLMDLWATMRPPSPFSVLVFTGFCVWSILMMKILPGKTIKGPLTPKGNIPVYVDNGFLNYVVTMTTFLIITVLLKMQGLSTTVVYDRFDEFIATLQVFSPVFCLFLYLKGRYWPSTTDSGVSGNFIFDFYWGTELYPRVFGIDIKVFTNCRFGMTVWALLVCLHGLKSYELHGFVDSMFVSVTLQLIYITKFFWWEGGYMSTIDIMVDRAGYYICWGCLVFVPTFYASVSMYLVHHPVYLGITWSSFILLAGIFCIAVNYLADLQKQEVRGTGGKCLVWGKKPNIIRARYQLEDGIEKESILLASGWWGLARHFNYLAEILLALCWTVPSLFVNIMPYSYVIFLTFLLIHRSYRDDDKCGDKYGSFWVEYCQRVPHRIIPLLF</sequence>